<evidence type="ECO:0000256" key="4">
    <source>
        <dbReference type="ARBA" id="ARBA00022737"/>
    </source>
</evidence>
<evidence type="ECO:0000256" key="9">
    <source>
        <dbReference type="PROSITE-ProRule" id="PRU00339"/>
    </source>
</evidence>
<dbReference type="GO" id="GO:0005876">
    <property type="term" value="C:spindle microtubule"/>
    <property type="evidence" value="ECO:0007669"/>
    <property type="project" value="TreeGrafter"/>
</dbReference>
<dbReference type="EMBL" id="DTDJ01000024">
    <property type="protein sequence ID" value="HGL17322.1"/>
    <property type="molecule type" value="Genomic_DNA"/>
</dbReference>
<dbReference type="GO" id="GO:0097431">
    <property type="term" value="C:mitotic spindle pole"/>
    <property type="evidence" value="ECO:0007669"/>
    <property type="project" value="TreeGrafter"/>
</dbReference>
<dbReference type="GO" id="GO:0008017">
    <property type="term" value="F:microtubule binding"/>
    <property type="evidence" value="ECO:0007669"/>
    <property type="project" value="TreeGrafter"/>
</dbReference>
<feature type="repeat" description="TPR" evidence="9">
    <location>
        <begin position="188"/>
        <end position="221"/>
    </location>
</feature>
<evidence type="ECO:0000256" key="8">
    <source>
        <dbReference type="ARBA" id="ARBA00041958"/>
    </source>
</evidence>
<dbReference type="InterPro" id="IPR019734">
    <property type="entry name" value="TPR_rpt"/>
</dbReference>
<dbReference type="InterPro" id="IPR049039">
    <property type="entry name" value="RMD1-3_a_helical_rpt"/>
</dbReference>
<keyword evidence="3" id="KW-0963">Cytoplasm</keyword>
<evidence type="ECO:0000256" key="1">
    <source>
        <dbReference type="ARBA" id="ARBA00004245"/>
    </source>
</evidence>
<dbReference type="Pfam" id="PF21033">
    <property type="entry name" value="RMD1-3"/>
    <property type="match status" value="1"/>
</dbReference>
<comment type="subcellular location">
    <subcellularLocation>
        <location evidence="1">Cytoplasm</location>
        <location evidence="1">Cytoskeleton</location>
    </subcellularLocation>
</comment>
<evidence type="ECO:0000256" key="6">
    <source>
        <dbReference type="ARBA" id="ARBA00023212"/>
    </source>
</evidence>
<gene>
    <name evidence="10" type="ORF">ENU66_03180</name>
</gene>
<dbReference type="PANTHER" id="PTHR16056:SF16">
    <property type="entry name" value="REGULATOR OF MICROTUBULE DYNAMICS PROTEIN 1"/>
    <property type="match status" value="1"/>
</dbReference>
<evidence type="ECO:0000256" key="3">
    <source>
        <dbReference type="ARBA" id="ARBA00022490"/>
    </source>
</evidence>
<dbReference type="GO" id="GO:0005737">
    <property type="term" value="C:cytoplasm"/>
    <property type="evidence" value="ECO:0007669"/>
    <property type="project" value="TreeGrafter"/>
</dbReference>
<sequence>MVALLILMVALDPVIQRGDSLFAALKYEEALKEYQKAYEKDNNNYEILWRLSMTYLNIGEGLDDHKERTTYFDKALDFANKATEVNPEGDWGWTYVAAVNGRIALSKGGKEKVKYAMIIKEAVNKALKLNPNNDLANFIWGSYNFEAATLNPVLRSFAKTLFGEVPQGTIEDAEKYIKKAIELNPGRIQYHYELARIYEYQKKTEQAKTVLSKAVRLKPQTREDIKYRELARKMLEKLEKK</sequence>
<dbReference type="SMART" id="SM00028">
    <property type="entry name" value="TPR"/>
    <property type="match status" value="3"/>
</dbReference>
<reference evidence="10" key="1">
    <citation type="journal article" date="2020" name="mSystems">
        <title>Genome- and Community-Level Interaction Insights into Carbon Utilization and Element Cycling Functions of Hydrothermarchaeota in Hydrothermal Sediment.</title>
        <authorList>
            <person name="Zhou Z."/>
            <person name="Liu Y."/>
            <person name="Xu W."/>
            <person name="Pan J."/>
            <person name="Luo Z.H."/>
            <person name="Li M."/>
        </authorList>
    </citation>
    <scope>NUCLEOTIDE SEQUENCE [LARGE SCALE GENOMIC DNA]</scope>
    <source>
        <strain evidence="10">SpSt-69</strain>
    </source>
</reference>
<dbReference type="AlphaFoldDB" id="A0A7V4E3W3"/>
<evidence type="ECO:0000313" key="10">
    <source>
        <dbReference type="EMBL" id="HGL17322.1"/>
    </source>
</evidence>
<organism evidence="10">
    <name type="scientific">candidate division WOR-3 bacterium</name>
    <dbReference type="NCBI Taxonomy" id="2052148"/>
    <lineage>
        <taxon>Bacteria</taxon>
        <taxon>Bacteria division WOR-3</taxon>
    </lineage>
</organism>
<dbReference type="InterPro" id="IPR011990">
    <property type="entry name" value="TPR-like_helical_dom_sf"/>
</dbReference>
<dbReference type="PROSITE" id="PS50005">
    <property type="entry name" value="TPR"/>
    <property type="match status" value="1"/>
</dbReference>
<protein>
    <recommendedName>
        <fullName evidence="7">Regulator of microtubule dynamics protein 1</fullName>
    </recommendedName>
    <alternativeName>
        <fullName evidence="8">Protein FAM82B</fullName>
    </alternativeName>
</protein>
<evidence type="ECO:0000256" key="7">
    <source>
        <dbReference type="ARBA" id="ARBA00039966"/>
    </source>
</evidence>
<evidence type="ECO:0000256" key="5">
    <source>
        <dbReference type="ARBA" id="ARBA00022803"/>
    </source>
</evidence>
<accession>A0A7V4E3W3</accession>
<dbReference type="Gene3D" id="1.25.40.10">
    <property type="entry name" value="Tetratricopeptide repeat domain"/>
    <property type="match status" value="2"/>
</dbReference>
<comment type="caution">
    <text evidence="10">The sequence shown here is derived from an EMBL/GenBank/DDBJ whole genome shotgun (WGS) entry which is preliminary data.</text>
</comment>
<evidence type="ECO:0000256" key="2">
    <source>
        <dbReference type="ARBA" id="ARBA00011375"/>
    </source>
</evidence>
<keyword evidence="4" id="KW-0677">Repeat</keyword>
<comment type="subunit">
    <text evidence="2">Interacts with microtubules.</text>
</comment>
<keyword evidence="6" id="KW-0206">Cytoskeleton</keyword>
<dbReference type="PANTHER" id="PTHR16056">
    <property type="entry name" value="REGULATOR OF MICROTUBULE DYNAMICS PROTEIN"/>
    <property type="match status" value="1"/>
</dbReference>
<dbReference type="SUPFAM" id="SSF48452">
    <property type="entry name" value="TPR-like"/>
    <property type="match status" value="1"/>
</dbReference>
<name>A0A7V4E3W3_UNCW3</name>
<keyword evidence="5 9" id="KW-0802">TPR repeat</keyword>
<proteinExistence type="predicted"/>